<gene>
    <name evidence="3" type="ORF">NB063_28705</name>
</gene>
<feature type="domain" description="Cytochrome c-552/4" evidence="2">
    <location>
        <begin position="225"/>
        <end position="289"/>
    </location>
</feature>
<dbReference type="InterPro" id="IPR023155">
    <property type="entry name" value="Cyt_c-552/4"/>
</dbReference>
<dbReference type="InterPro" id="IPR036280">
    <property type="entry name" value="Multihaem_cyt_sf"/>
</dbReference>
<organism evidence="3 4">
    <name type="scientific">Aporhodopirellula aestuarii</name>
    <dbReference type="NCBI Taxonomy" id="2950107"/>
    <lineage>
        <taxon>Bacteria</taxon>
        <taxon>Pseudomonadati</taxon>
        <taxon>Planctomycetota</taxon>
        <taxon>Planctomycetia</taxon>
        <taxon>Pirellulales</taxon>
        <taxon>Pirellulaceae</taxon>
        <taxon>Aporhodopirellula</taxon>
    </lineage>
</organism>
<evidence type="ECO:0000313" key="3">
    <source>
        <dbReference type="EMBL" id="MCM2374621.1"/>
    </source>
</evidence>
<dbReference type="EMBL" id="JAMQBK010000095">
    <property type="protein sequence ID" value="MCM2374621.1"/>
    <property type="molecule type" value="Genomic_DNA"/>
</dbReference>
<sequence length="599" mass="66954">MIDPRQCSKFAGRWRSVNVAVCGGLLLGGILLSSVPVVNAQDAPSIEQRLSDPVYMTWVSEPAVAACIQCHFDGPGLAEIASGQSGQLNAFSRRQEMDAWVSQDKHTIARRRVEPLAEKDLETDLLDLYDRMQTRTDEVVAAYRRKGIRLDANQIGLTEVPKEWIGTSNVLSRRICDKLWGEGAVESPEGYAQFREACLTCHGGVTGEETRGEGVLTKNAIGIDCLYCHQEGTQVAWQKKHFDSDSWRLSSPEAKRSSGMTDLVNTANQASLCLDCHVGNRERGMFVTHQMYAAGHPPLPSVEVQTFCEQMPQHWQSPSTLYENLGEDSSREPYFEINYPGVVGRDAELAGKTHWDTRKVFIGALVARRKAVQLMVQLAQTDDWGDYALYDCAACHHELQTESRRQQRYLTSSQPSTPGRPRQHEWQNVLLDVAYRLGGKVSYEKIERLERALERSFDEQPLGAADSVSQVGSQLIDEIDKLIDVVQTRAFNESLTRVALKVIAETDGSRLLTYDAARQAVWAVDVMTQELQRVNGSVSDSVKATVSQLHETELTGLDTDLPSGRKQFIYPDYLGVELKRRAQFNPDALVDLLHRLGNE</sequence>
<dbReference type="SUPFAM" id="SSF48695">
    <property type="entry name" value="Multiheme cytochromes"/>
    <property type="match status" value="1"/>
</dbReference>
<dbReference type="Proteomes" id="UP001202961">
    <property type="component" value="Unassembled WGS sequence"/>
</dbReference>
<evidence type="ECO:0000313" key="4">
    <source>
        <dbReference type="Proteomes" id="UP001202961"/>
    </source>
</evidence>
<reference evidence="3 4" key="1">
    <citation type="journal article" date="2022" name="Syst. Appl. Microbiol.">
        <title>Rhodopirellula aestuarii sp. nov., a novel member of the genus Rhodopirellula isolated from brackish sediments collected in the Tagus River estuary, Portugal.</title>
        <authorList>
            <person name="Vitorino I.R."/>
            <person name="Klimek D."/>
            <person name="Calusinska M."/>
            <person name="Lobo-da-Cunha A."/>
            <person name="Vasconcelos V."/>
            <person name="Lage O.M."/>
        </authorList>
    </citation>
    <scope>NUCLEOTIDE SEQUENCE [LARGE SCALE GENOMIC DNA]</scope>
    <source>
        <strain evidence="3 4">ICT_H3.1</strain>
    </source>
</reference>
<accession>A0ABT0UEC5</accession>
<evidence type="ECO:0000259" key="2">
    <source>
        <dbReference type="Pfam" id="PF13435"/>
    </source>
</evidence>
<comment type="caution">
    <text evidence="3">The sequence shown here is derived from an EMBL/GenBank/DDBJ whole genome shotgun (WGS) entry which is preliminary data.</text>
</comment>
<dbReference type="Pfam" id="PF13435">
    <property type="entry name" value="Cytochrome_C554"/>
    <property type="match status" value="1"/>
</dbReference>
<name>A0ABT0UEC5_9BACT</name>
<protein>
    <submittedName>
        <fullName evidence="3">Cytochrome c family protein</fullName>
    </submittedName>
</protein>
<feature type="region of interest" description="Disordered" evidence="1">
    <location>
        <begin position="404"/>
        <end position="423"/>
    </location>
</feature>
<dbReference type="RefSeq" id="WP_250932579.1">
    <property type="nucleotide sequence ID" value="NZ_JAMQBK010000095.1"/>
</dbReference>
<feature type="compositionally biased region" description="Polar residues" evidence="1">
    <location>
        <begin position="408"/>
        <end position="417"/>
    </location>
</feature>
<dbReference type="Gene3D" id="1.10.1130.10">
    <property type="entry name" value="Flavocytochrome C3, Chain A"/>
    <property type="match status" value="1"/>
</dbReference>
<keyword evidence="4" id="KW-1185">Reference proteome</keyword>
<proteinExistence type="predicted"/>
<evidence type="ECO:0000256" key="1">
    <source>
        <dbReference type="SAM" id="MobiDB-lite"/>
    </source>
</evidence>